<dbReference type="RefSeq" id="WP_114408681.1">
    <property type="nucleotide sequence ID" value="NZ_QOWE01000023.1"/>
</dbReference>
<dbReference type="OrthoDB" id="9803106at2"/>
<proteinExistence type="predicted"/>
<dbReference type="SUPFAM" id="SSF81301">
    <property type="entry name" value="Nucleotidyltransferase"/>
    <property type="match status" value="1"/>
</dbReference>
<gene>
    <name evidence="2" type="ORF">DUE52_24350</name>
</gene>
<dbReference type="PANTHER" id="PTHR33933">
    <property type="entry name" value="NUCLEOTIDYLTRANSFERASE"/>
    <property type="match status" value="1"/>
</dbReference>
<keyword evidence="3" id="KW-1185">Reference proteome</keyword>
<dbReference type="Gene3D" id="3.30.460.10">
    <property type="entry name" value="Beta Polymerase, domain 2"/>
    <property type="match status" value="1"/>
</dbReference>
<evidence type="ECO:0000259" key="1">
    <source>
        <dbReference type="Pfam" id="PF01909"/>
    </source>
</evidence>
<dbReference type="CDD" id="cd05403">
    <property type="entry name" value="NT_KNTase_like"/>
    <property type="match status" value="1"/>
</dbReference>
<evidence type="ECO:0000313" key="3">
    <source>
        <dbReference type="Proteomes" id="UP000253383"/>
    </source>
</evidence>
<accession>A0A368JJS4</accession>
<evidence type="ECO:0000313" key="2">
    <source>
        <dbReference type="EMBL" id="RCR66934.1"/>
    </source>
</evidence>
<dbReference type="EMBL" id="QOWE01000023">
    <property type="protein sequence ID" value="RCR66934.1"/>
    <property type="molecule type" value="Genomic_DNA"/>
</dbReference>
<dbReference type="GO" id="GO:0016779">
    <property type="term" value="F:nucleotidyltransferase activity"/>
    <property type="evidence" value="ECO:0007669"/>
    <property type="project" value="InterPro"/>
</dbReference>
<dbReference type="Pfam" id="PF01909">
    <property type="entry name" value="NTP_transf_2"/>
    <property type="match status" value="1"/>
</dbReference>
<dbReference type="InterPro" id="IPR002934">
    <property type="entry name" value="Polymerase_NTP_transf_dom"/>
</dbReference>
<dbReference type="InterPro" id="IPR052548">
    <property type="entry name" value="Type_VII_TA_antitoxin"/>
</dbReference>
<dbReference type="AlphaFoldDB" id="A0A368JJS4"/>
<dbReference type="PANTHER" id="PTHR33933:SF1">
    <property type="entry name" value="PROTEIN ADENYLYLTRANSFERASE MNTA-RELATED"/>
    <property type="match status" value="1"/>
</dbReference>
<protein>
    <submittedName>
        <fullName evidence="2">Nucleotidyltransferase domain-containing protein</fullName>
    </submittedName>
</protein>
<comment type="caution">
    <text evidence="2">The sequence shown here is derived from an EMBL/GenBank/DDBJ whole genome shotgun (WGS) entry which is preliminary data.</text>
</comment>
<feature type="domain" description="Polymerase nucleotidyl transferase" evidence="1">
    <location>
        <begin position="10"/>
        <end position="86"/>
    </location>
</feature>
<reference evidence="2 3" key="1">
    <citation type="submission" date="2018-07" db="EMBL/GenBank/DDBJ databases">
        <title>Genome analysis of Larkinella rosea.</title>
        <authorList>
            <person name="Zhou Z."/>
            <person name="Wang G."/>
        </authorList>
    </citation>
    <scope>NUCLEOTIDE SEQUENCE [LARGE SCALE GENOMIC DNA]</scope>
    <source>
        <strain evidence="3">zzj9</strain>
    </source>
</reference>
<keyword evidence="2" id="KW-0808">Transferase</keyword>
<name>A0A368JJS4_9BACT</name>
<dbReference type="InterPro" id="IPR043519">
    <property type="entry name" value="NT_sf"/>
</dbReference>
<sequence length="105" mass="12305">MNRLTNKAFLQKVKESVHSIDPQADVYLFGSRARGNHRKDSDWDFLVLTSGKVTRDLKSTIRDQLFELELDAEKVISTIIRSKEEWDDYEVTDLYQNIKDDGRQL</sequence>
<organism evidence="2 3">
    <name type="scientific">Larkinella punicea</name>
    <dbReference type="NCBI Taxonomy" id="2315727"/>
    <lineage>
        <taxon>Bacteria</taxon>
        <taxon>Pseudomonadati</taxon>
        <taxon>Bacteroidota</taxon>
        <taxon>Cytophagia</taxon>
        <taxon>Cytophagales</taxon>
        <taxon>Spirosomataceae</taxon>
        <taxon>Larkinella</taxon>
    </lineage>
</organism>
<dbReference type="Proteomes" id="UP000253383">
    <property type="component" value="Unassembled WGS sequence"/>
</dbReference>